<protein>
    <submittedName>
        <fullName evidence="1">Uncharacterized protein</fullName>
    </submittedName>
</protein>
<dbReference type="RefSeq" id="WP_068751530.1">
    <property type="nucleotide sequence ID" value="NZ_LR214441.1"/>
</dbReference>
<name>A0A1C0ALN1_9ACTN</name>
<dbReference type="PROSITE" id="PS51257">
    <property type="entry name" value="PROKAR_LIPOPROTEIN"/>
    <property type="match status" value="1"/>
</dbReference>
<dbReference type="EMBL" id="MBQD01000021">
    <property type="protein sequence ID" value="OCL33772.1"/>
    <property type="molecule type" value="Genomic_DNA"/>
</dbReference>
<sequence>MSKPLRRTAAIVAAAALAVSLSGCTAGQWQYEAPPAAGVQKDDGGIKLRNMLVVTDGEGTGMILGAIASRDEAAEVVGLGYAAEKEDGSYGELNAVPFEASIAKGKTVILDGAETRFNSSELLVGRLAEVAVVLEDGRRISLLAPVMSAEHPDFAAAWDEASA</sequence>
<evidence type="ECO:0000313" key="1">
    <source>
        <dbReference type="EMBL" id="OCL33772.1"/>
    </source>
</evidence>
<evidence type="ECO:0000313" key="2">
    <source>
        <dbReference type="Proteomes" id="UP000093501"/>
    </source>
</evidence>
<keyword evidence="2" id="KW-1185">Reference proteome</keyword>
<proteinExistence type="predicted"/>
<reference evidence="2" key="1">
    <citation type="submission" date="2016-07" db="EMBL/GenBank/DDBJ databases">
        <authorList>
            <person name="Florea S."/>
            <person name="Webb J.S."/>
            <person name="Jaromczyk J."/>
            <person name="Schardl C.L."/>
        </authorList>
    </citation>
    <scope>NUCLEOTIDE SEQUENCE [LARGE SCALE GENOMIC DNA]</scope>
    <source>
        <strain evidence="2">IPBSL-7</strain>
    </source>
</reference>
<dbReference type="Proteomes" id="UP000093501">
    <property type="component" value="Unassembled WGS sequence"/>
</dbReference>
<organism evidence="1 2">
    <name type="scientific">Tessaracoccus lapidicaptus</name>
    <dbReference type="NCBI Taxonomy" id="1427523"/>
    <lineage>
        <taxon>Bacteria</taxon>
        <taxon>Bacillati</taxon>
        <taxon>Actinomycetota</taxon>
        <taxon>Actinomycetes</taxon>
        <taxon>Propionibacteriales</taxon>
        <taxon>Propionibacteriaceae</taxon>
        <taxon>Tessaracoccus</taxon>
    </lineage>
</organism>
<gene>
    <name evidence="1" type="ORF">BCR15_03790</name>
</gene>
<comment type="caution">
    <text evidence="1">The sequence shown here is derived from an EMBL/GenBank/DDBJ whole genome shotgun (WGS) entry which is preliminary data.</text>
</comment>
<accession>A0A1C0ALN1</accession>
<dbReference type="AlphaFoldDB" id="A0A1C0ALN1"/>